<dbReference type="Gene3D" id="3.40.1260.10">
    <property type="entry name" value="DsrEFH-like"/>
    <property type="match status" value="1"/>
</dbReference>
<dbReference type="Pfam" id="PF02635">
    <property type="entry name" value="DsrE"/>
    <property type="match status" value="1"/>
</dbReference>
<protein>
    <submittedName>
        <fullName evidence="1">DsrE family protein</fullName>
    </submittedName>
</protein>
<evidence type="ECO:0000313" key="2">
    <source>
        <dbReference type="Proteomes" id="UP000825933"/>
    </source>
</evidence>
<name>A0A8T5UZK7_9EURY</name>
<organism evidence="1 2">
    <name type="scientific">Methanobacterium spitsbergense</name>
    <dbReference type="NCBI Taxonomy" id="2874285"/>
    <lineage>
        <taxon>Archaea</taxon>
        <taxon>Methanobacteriati</taxon>
        <taxon>Methanobacteriota</taxon>
        <taxon>Methanomada group</taxon>
        <taxon>Methanobacteria</taxon>
        <taxon>Methanobacteriales</taxon>
        <taxon>Methanobacteriaceae</taxon>
        <taxon>Methanobacterium</taxon>
    </lineage>
</organism>
<dbReference type="EMBL" id="JAIOUQ010000003">
    <property type="protein sequence ID" value="MBZ2165021.1"/>
    <property type="molecule type" value="Genomic_DNA"/>
</dbReference>
<dbReference type="PANTHER" id="PTHR34874">
    <property type="entry name" value="PROTEIN YCHN"/>
    <property type="match status" value="1"/>
</dbReference>
<keyword evidence="2" id="KW-1185">Reference proteome</keyword>
<dbReference type="InterPro" id="IPR003787">
    <property type="entry name" value="Sulphur_relay_DsrE/F-like"/>
</dbReference>
<sequence>MVENIREEKKTLTIILTEGPYRSQYVEMAHNIAESALNIGYKVNLFLYMDATHIPKKNQNPHSFPNVGERLRHLIKKGADVRACVRCATARGHACDNASYLKGVSITSVYDIPGWVRKSDKVITLSG</sequence>
<reference evidence="2" key="1">
    <citation type="journal article" date="2022" name="Microbiol. Resour. Announc.">
        <title>Draft Genome Sequence of a Methanogenic Archaeon from West Spitsbergen Permafrost.</title>
        <authorList>
            <person name="Trubitsyn V."/>
            <person name="Rivkina E."/>
            <person name="Shcherbakova V."/>
        </authorList>
    </citation>
    <scope>NUCLEOTIDE SEQUENCE [LARGE SCALE GENOMIC DNA]</scope>
    <source>
        <strain evidence="2">VT</strain>
    </source>
</reference>
<evidence type="ECO:0000313" key="1">
    <source>
        <dbReference type="EMBL" id="MBZ2165021.1"/>
    </source>
</evidence>
<comment type="caution">
    <text evidence="1">The sequence shown here is derived from an EMBL/GenBank/DDBJ whole genome shotgun (WGS) entry which is preliminary data.</text>
</comment>
<gene>
    <name evidence="1" type="ORF">K8N75_03030</name>
</gene>
<dbReference type="RefSeq" id="WP_223790654.1">
    <property type="nucleotide sequence ID" value="NZ_JAIOUQ010000003.1"/>
</dbReference>
<dbReference type="Proteomes" id="UP000825933">
    <property type="component" value="Unassembled WGS sequence"/>
</dbReference>
<dbReference type="AlphaFoldDB" id="A0A8T5UZK7"/>
<dbReference type="SUPFAM" id="SSF75169">
    <property type="entry name" value="DsrEFH-like"/>
    <property type="match status" value="1"/>
</dbReference>
<proteinExistence type="predicted"/>
<dbReference type="GO" id="GO:0005829">
    <property type="term" value="C:cytosol"/>
    <property type="evidence" value="ECO:0007669"/>
    <property type="project" value="TreeGrafter"/>
</dbReference>
<dbReference type="InterPro" id="IPR027396">
    <property type="entry name" value="DsrEFH-like"/>
</dbReference>
<dbReference type="PANTHER" id="PTHR34874:SF1">
    <property type="entry name" value="PROTEIN YCHN"/>
    <property type="match status" value="1"/>
</dbReference>
<accession>A0A8T5UZK7</accession>